<dbReference type="NCBIfam" id="TIGR01552">
    <property type="entry name" value="phd_fam"/>
    <property type="match status" value="1"/>
</dbReference>
<name>A0A512ND18_9HYPH</name>
<evidence type="ECO:0000313" key="4">
    <source>
        <dbReference type="Proteomes" id="UP000321058"/>
    </source>
</evidence>
<dbReference type="AlphaFoldDB" id="A0A512ND18"/>
<comment type="caution">
    <text evidence="3">The sequence shown here is derived from an EMBL/GenBank/DDBJ whole genome shotgun (WGS) entry which is preliminary data.</text>
</comment>
<sequence>MKASECKAKFLGVLDDVASKHERVIVTKNGKPIAEIVPFVQKPATLLGAMKGSIKVLGDLDEPLDVEWEALKE</sequence>
<dbReference type="InterPro" id="IPR036165">
    <property type="entry name" value="YefM-like_sf"/>
</dbReference>
<dbReference type="Gene3D" id="3.40.1620.10">
    <property type="entry name" value="YefM-like domain"/>
    <property type="match status" value="1"/>
</dbReference>
<comment type="similarity">
    <text evidence="1 2">Belongs to the phD/YefM antitoxin family.</text>
</comment>
<evidence type="ECO:0000256" key="2">
    <source>
        <dbReference type="RuleBase" id="RU362080"/>
    </source>
</evidence>
<keyword evidence="4" id="KW-1185">Reference proteome</keyword>
<gene>
    <name evidence="3" type="ORF">RSO01_39980</name>
</gene>
<dbReference type="Pfam" id="PF02604">
    <property type="entry name" value="PhdYeFM_antitox"/>
    <property type="match status" value="1"/>
</dbReference>
<accession>A0A512ND18</accession>
<dbReference type="EMBL" id="BKAJ01000071">
    <property type="protein sequence ID" value="GEP56832.1"/>
    <property type="molecule type" value="Genomic_DNA"/>
</dbReference>
<proteinExistence type="inferred from homology"/>
<dbReference type="SUPFAM" id="SSF143120">
    <property type="entry name" value="YefM-like"/>
    <property type="match status" value="1"/>
</dbReference>
<dbReference type="RefSeq" id="WP_170303207.1">
    <property type="nucleotide sequence ID" value="NZ_BKAJ01000071.1"/>
</dbReference>
<protein>
    <recommendedName>
        <fullName evidence="2">Antitoxin</fullName>
    </recommendedName>
</protein>
<dbReference type="InterPro" id="IPR006442">
    <property type="entry name" value="Antitoxin_Phd/YefM"/>
</dbReference>
<reference evidence="3 4" key="1">
    <citation type="submission" date="2019-07" db="EMBL/GenBank/DDBJ databases">
        <title>Whole genome shotgun sequence of Reyranella soli NBRC 108950.</title>
        <authorList>
            <person name="Hosoyama A."/>
            <person name="Uohara A."/>
            <person name="Ohji S."/>
            <person name="Ichikawa N."/>
        </authorList>
    </citation>
    <scope>NUCLEOTIDE SEQUENCE [LARGE SCALE GENOMIC DNA]</scope>
    <source>
        <strain evidence="3 4">NBRC 108950</strain>
    </source>
</reference>
<evidence type="ECO:0000256" key="1">
    <source>
        <dbReference type="ARBA" id="ARBA00009981"/>
    </source>
</evidence>
<evidence type="ECO:0000313" key="3">
    <source>
        <dbReference type="EMBL" id="GEP56832.1"/>
    </source>
</evidence>
<dbReference type="Proteomes" id="UP000321058">
    <property type="component" value="Unassembled WGS sequence"/>
</dbReference>
<comment type="function">
    <text evidence="2">Antitoxin component of a type II toxin-antitoxin (TA) system.</text>
</comment>
<organism evidence="3 4">
    <name type="scientific">Reyranella soli</name>
    <dbReference type="NCBI Taxonomy" id="1230389"/>
    <lineage>
        <taxon>Bacteria</taxon>
        <taxon>Pseudomonadati</taxon>
        <taxon>Pseudomonadota</taxon>
        <taxon>Alphaproteobacteria</taxon>
        <taxon>Hyphomicrobiales</taxon>
        <taxon>Reyranellaceae</taxon>
        <taxon>Reyranella</taxon>
    </lineage>
</organism>